<feature type="compositionally biased region" description="Basic and acidic residues" evidence="1">
    <location>
        <begin position="170"/>
        <end position="193"/>
    </location>
</feature>
<comment type="caution">
    <text evidence="2">The sequence shown here is derived from an EMBL/GenBank/DDBJ whole genome shotgun (WGS) entry which is preliminary data.</text>
</comment>
<accession>A0AAE8MST9</accession>
<gene>
    <name evidence="2" type="ORF">DNG_02651</name>
</gene>
<feature type="region of interest" description="Disordered" evidence="1">
    <location>
        <begin position="159"/>
        <end position="253"/>
    </location>
</feature>
<sequence>MASAMNGGEEGTFEMEPASAAVLADLEQERRDEVGRKGKCGIGCREVDECVLLGGLERGAVVGISSDEDFGVLVSLQLIAKTLCDSLERGKRERALVVSTQPTGMVVRMLRDAVAGQIGGGKRVVSNGVVKEILGQVSIVRVFDLTGLAEVLGELDVASLPGPEREEEEVEKKEEPEEPEAERGQGGRGREEIPDSDEEAEEQEQEQEQGGRMRDEIPDSDEDMSTSPSPAAPAPAPVPTKQTPTKQSIPDQGPDIILVTHFSTLLTTLFTHTEKTSAHNTLQLLSSRLRHLSRTLPSSPLVILANSTTTTAAHSGPATEARDAALPPGGYPPRRQEPDPTLRSVFAAPGPYAGGTRQKPSFGRVFAQLLDLHVLCTRVPRTREDAEGFVLGRGGDEVWAVEVLLDEGGVWEGKRGERKGRERRWGIVDLEGGRIIDAFRG</sequence>
<dbReference type="Proteomes" id="UP001187682">
    <property type="component" value="Unassembled WGS sequence"/>
</dbReference>
<name>A0AAE8MST9_9PEZI</name>
<proteinExistence type="predicted"/>
<reference evidence="2" key="1">
    <citation type="submission" date="2018-03" db="EMBL/GenBank/DDBJ databases">
        <authorList>
            <person name="Guldener U."/>
        </authorList>
    </citation>
    <scope>NUCLEOTIDE SEQUENCE</scope>
</reference>
<feature type="compositionally biased region" description="Low complexity" evidence="1">
    <location>
        <begin position="239"/>
        <end position="248"/>
    </location>
</feature>
<evidence type="ECO:0000256" key="1">
    <source>
        <dbReference type="SAM" id="MobiDB-lite"/>
    </source>
</evidence>
<protein>
    <submittedName>
        <fullName evidence="2">Related to PET191 protein, involved in assembly of cytochrome oxidase</fullName>
    </submittedName>
</protein>
<evidence type="ECO:0000313" key="3">
    <source>
        <dbReference type="Proteomes" id="UP001187682"/>
    </source>
</evidence>
<feature type="region of interest" description="Disordered" evidence="1">
    <location>
        <begin position="310"/>
        <end position="338"/>
    </location>
</feature>
<dbReference type="AlphaFoldDB" id="A0AAE8MST9"/>
<evidence type="ECO:0000313" key="2">
    <source>
        <dbReference type="EMBL" id="SPN99799.1"/>
    </source>
</evidence>
<keyword evidence="3" id="KW-1185">Reference proteome</keyword>
<organism evidence="2 3">
    <name type="scientific">Cephalotrichum gorgonifer</name>
    <dbReference type="NCBI Taxonomy" id="2041049"/>
    <lineage>
        <taxon>Eukaryota</taxon>
        <taxon>Fungi</taxon>
        <taxon>Dikarya</taxon>
        <taxon>Ascomycota</taxon>
        <taxon>Pezizomycotina</taxon>
        <taxon>Sordariomycetes</taxon>
        <taxon>Hypocreomycetidae</taxon>
        <taxon>Microascales</taxon>
        <taxon>Microascaceae</taxon>
        <taxon>Cephalotrichum</taxon>
    </lineage>
</organism>
<dbReference type="EMBL" id="ONZQ02000003">
    <property type="protein sequence ID" value="SPN99799.1"/>
    <property type="molecule type" value="Genomic_DNA"/>
</dbReference>
<feature type="compositionally biased region" description="Acidic residues" evidence="1">
    <location>
        <begin position="194"/>
        <end position="207"/>
    </location>
</feature>